<evidence type="ECO:0000313" key="1">
    <source>
        <dbReference type="EMBL" id="UUX50592.1"/>
    </source>
</evidence>
<name>A0A9J7ATC6_9PROT</name>
<dbReference type="SUPFAM" id="SSF55331">
    <property type="entry name" value="Tautomerase/MIF"/>
    <property type="match status" value="1"/>
</dbReference>
<dbReference type="KEGG" id="naci:NUH88_02610"/>
<dbReference type="RefSeq" id="WP_257769783.1">
    <property type="nucleotide sequence ID" value="NZ_CP102480.1"/>
</dbReference>
<organism evidence="1 2">
    <name type="scientific">Nisaea acidiphila</name>
    <dbReference type="NCBI Taxonomy" id="1862145"/>
    <lineage>
        <taxon>Bacteria</taxon>
        <taxon>Pseudomonadati</taxon>
        <taxon>Pseudomonadota</taxon>
        <taxon>Alphaproteobacteria</taxon>
        <taxon>Rhodospirillales</taxon>
        <taxon>Thalassobaculaceae</taxon>
        <taxon>Nisaea</taxon>
    </lineage>
</organism>
<dbReference type="Gene3D" id="3.30.429.10">
    <property type="entry name" value="Macrophage Migration Inhibitory Factor"/>
    <property type="match status" value="1"/>
</dbReference>
<dbReference type="InterPro" id="IPR014347">
    <property type="entry name" value="Tautomerase/MIF_sf"/>
</dbReference>
<keyword evidence="2" id="KW-1185">Reference proteome</keyword>
<dbReference type="PANTHER" id="PTHR38460:SF1">
    <property type="entry name" value="TAUTOMERASE YOLI-RELATED"/>
    <property type="match status" value="1"/>
</dbReference>
<dbReference type="EMBL" id="CP102480">
    <property type="protein sequence ID" value="UUX50592.1"/>
    <property type="molecule type" value="Genomic_DNA"/>
</dbReference>
<protein>
    <submittedName>
        <fullName evidence="1">Tautomerase family protein</fullName>
    </submittedName>
</protein>
<gene>
    <name evidence="1" type="ORF">NUH88_02610</name>
</gene>
<reference evidence="1" key="1">
    <citation type="submission" date="2022-08" db="EMBL/GenBank/DDBJ databases">
        <title>Nisaea acidiphila sp. nov., isolated from a marine algal debris and emended description of the genus Nisaea Urios et al. 2008.</title>
        <authorList>
            <person name="Kwon K."/>
        </authorList>
    </citation>
    <scope>NUCLEOTIDE SEQUENCE</scope>
    <source>
        <strain evidence="1">MEBiC11861</strain>
    </source>
</reference>
<dbReference type="InterPro" id="IPR037479">
    <property type="entry name" value="Tauto_MSAD"/>
</dbReference>
<dbReference type="Pfam" id="PF14552">
    <property type="entry name" value="Tautomerase_2"/>
    <property type="match status" value="1"/>
</dbReference>
<accession>A0A9J7ATC6</accession>
<dbReference type="PANTHER" id="PTHR38460">
    <property type="entry name" value="TAUTOMERASE YOLI-RELATED"/>
    <property type="match status" value="1"/>
</dbReference>
<proteinExistence type="predicted"/>
<dbReference type="AlphaFoldDB" id="A0A9J7ATC6"/>
<evidence type="ECO:0000313" key="2">
    <source>
        <dbReference type="Proteomes" id="UP001060336"/>
    </source>
</evidence>
<sequence>MAQYKIYGERAHLARVRTRLSDILHGCSIEFLKLPEEKRFHRFIPLEPEDFIRPADRSAAYTVIEISMFEGRAPETKKALLHGIMARVPEGLGIPVEDVEITVFETPMANWGIRGKTGDELVLGYRVGDAD</sequence>
<dbReference type="Proteomes" id="UP001060336">
    <property type="component" value="Chromosome"/>
</dbReference>